<dbReference type="AlphaFoldDB" id="A0A5C5Q0G7"/>
<evidence type="ECO:0000259" key="6">
    <source>
        <dbReference type="Pfam" id="PF22178"/>
    </source>
</evidence>
<dbReference type="NCBIfam" id="TIGR01646">
    <property type="entry name" value="vgr_GE"/>
    <property type="match status" value="1"/>
</dbReference>
<dbReference type="InterPro" id="IPR054030">
    <property type="entry name" value="Gp5_Vgr_C"/>
</dbReference>
<comment type="caution">
    <text evidence="7">The sequence shown here is derived from an EMBL/GenBank/DDBJ whole genome shotgun (WGS) entry which is preliminary data.</text>
</comment>
<dbReference type="SUPFAM" id="SSF69255">
    <property type="entry name" value="gp5 N-terminal domain-like"/>
    <property type="match status" value="1"/>
</dbReference>
<dbReference type="Gene3D" id="2.40.50.230">
    <property type="entry name" value="Gp5 N-terminal domain"/>
    <property type="match status" value="1"/>
</dbReference>
<evidence type="ECO:0000259" key="5">
    <source>
        <dbReference type="Pfam" id="PF04717"/>
    </source>
</evidence>
<evidence type="ECO:0000313" key="7">
    <source>
        <dbReference type="EMBL" id="TWR97762.1"/>
    </source>
</evidence>
<keyword evidence="3" id="KW-0964">Secreted</keyword>
<feature type="compositionally biased region" description="Basic and acidic residues" evidence="4">
    <location>
        <begin position="259"/>
        <end position="274"/>
    </location>
</feature>
<dbReference type="OrthoDB" id="9762420at2"/>
<dbReference type="NCBIfam" id="TIGR03361">
    <property type="entry name" value="VI_Rhs_Vgr"/>
    <property type="match status" value="1"/>
</dbReference>
<dbReference type="EMBL" id="VFIP01000009">
    <property type="protein sequence ID" value="TWR97762.1"/>
    <property type="molecule type" value="Genomic_DNA"/>
</dbReference>
<comment type="subcellular location">
    <subcellularLocation>
        <location evidence="1">Secreted</location>
    </subcellularLocation>
</comment>
<dbReference type="InterPro" id="IPR006531">
    <property type="entry name" value="Gp5/Vgr_OB"/>
</dbReference>
<dbReference type="SUPFAM" id="SSF69279">
    <property type="entry name" value="Phage tail proteins"/>
    <property type="match status" value="2"/>
</dbReference>
<name>A0A5C5Q0G7_9PSED</name>
<evidence type="ECO:0000256" key="1">
    <source>
        <dbReference type="ARBA" id="ARBA00004613"/>
    </source>
</evidence>
<feature type="domain" description="Gp5/Type VI secretion system Vgr protein OB-fold" evidence="5">
    <location>
        <begin position="386"/>
        <end position="453"/>
    </location>
</feature>
<dbReference type="GO" id="GO:0005576">
    <property type="term" value="C:extracellular region"/>
    <property type="evidence" value="ECO:0007669"/>
    <property type="project" value="UniProtKB-SubCell"/>
</dbReference>
<dbReference type="Gene3D" id="4.10.220.110">
    <property type="match status" value="1"/>
</dbReference>
<evidence type="ECO:0000256" key="4">
    <source>
        <dbReference type="SAM" id="MobiDB-lite"/>
    </source>
</evidence>
<dbReference type="Pfam" id="PF05954">
    <property type="entry name" value="Phage_GPD"/>
    <property type="match status" value="1"/>
</dbReference>
<dbReference type="Gene3D" id="3.55.50.10">
    <property type="entry name" value="Baseplate protein-like domains"/>
    <property type="match status" value="1"/>
</dbReference>
<evidence type="ECO:0000256" key="2">
    <source>
        <dbReference type="ARBA" id="ARBA00005558"/>
    </source>
</evidence>
<dbReference type="Gene3D" id="2.30.110.50">
    <property type="match status" value="1"/>
</dbReference>
<gene>
    <name evidence="7" type="primary">tssI</name>
    <name evidence="7" type="ORF">FJD37_06770</name>
</gene>
<reference evidence="7 8" key="1">
    <citation type="submission" date="2019-06" db="EMBL/GenBank/DDBJ databases">
        <title>Pseudomonas bimorpha sp. nov. isolated from bovine raw milk and skim milk concentrate.</title>
        <authorList>
            <person name="Hofmann K."/>
            <person name="Huptas C."/>
            <person name="Doll E."/>
            <person name="Scherer S."/>
            <person name="Wenning M."/>
        </authorList>
    </citation>
    <scope>NUCLEOTIDE SEQUENCE [LARGE SCALE GENOMIC DNA]</scope>
    <source>
        <strain evidence="7 8">DSM 108990</strain>
    </source>
</reference>
<sequence>MNAHHRFSLTAQASPHPLEVLAFSGDEAISTPFSFAVEVVCERPDLDLETLLYTPAFLAFDTQGHGVHGQIYSIVKSSSGPRLTHYRLSLRPQLAYLLHRTNHRIFQNQTVQCIIETLLEEHGIFSIDYGFTLQAAYAPREYCVQYGESDLHFIQRLCFEEGIHYLFRHSPDGHFLQFGDGEAAFTPSRGATPFKPDNAMVAGEPSVHSFRVKLSRRFNSAVSRDYNFKVASRTLEADSRANLHERPLEDYTYPGGFTDHADGERQSQLALERHQADRCEGRGDSDQPTLCSGQFLTLTEHPNPTFNAPWLLTHVRHEGKQPQVLKEQGGGSDIEHLIDFTQGYRNRFRGIPETVTYRSPTVFAKPVVAGYQTARVTGPTGEDIHTDAFGRVRVKFHWDRSEVNNEHSSCWVRVASSWAGDSYGVVITPRVGMEVMISYLEGDVDRPVVTGCLASSITPTPLTLPAENTQSVLRSRSTPGGSGHNELRLQDRKGQELIYLHAQRDLRQHIEHDSHLHVEGKREETIEGNSRVVLDAEDQQTVTGDRKTMINASDYLDTALNSHTRVGAVWTVEAGEHIHLNAGAMMTLDGGSSLSLKAGGQHLLLTPAGIHSSTPILPGGVPIPGVPVVSALAGSVGVMTALALKTQQQAFTQAIANRSPVCMVCQSLEERQP</sequence>
<organism evidence="7 8">
    <name type="scientific">Pseudomonas saxonica</name>
    <dbReference type="NCBI Taxonomy" id="2600598"/>
    <lineage>
        <taxon>Bacteria</taxon>
        <taxon>Pseudomonadati</taxon>
        <taxon>Pseudomonadota</taxon>
        <taxon>Gammaproteobacteria</taxon>
        <taxon>Pseudomonadales</taxon>
        <taxon>Pseudomonadaceae</taxon>
        <taxon>Pseudomonas</taxon>
    </lineage>
</organism>
<dbReference type="InterPro" id="IPR006533">
    <property type="entry name" value="T6SS_Vgr_RhsGE"/>
</dbReference>
<feature type="region of interest" description="Disordered" evidence="4">
    <location>
        <begin position="246"/>
        <end position="274"/>
    </location>
</feature>
<dbReference type="PANTHER" id="PTHR32305:SF15">
    <property type="entry name" value="PROTEIN RHSA-RELATED"/>
    <property type="match status" value="1"/>
</dbReference>
<dbReference type="SUPFAM" id="SSF69349">
    <property type="entry name" value="Phage fibre proteins"/>
    <property type="match status" value="1"/>
</dbReference>
<dbReference type="Pfam" id="PF04717">
    <property type="entry name" value="Phage_base_V"/>
    <property type="match status" value="1"/>
</dbReference>
<evidence type="ECO:0000256" key="3">
    <source>
        <dbReference type="ARBA" id="ARBA00022525"/>
    </source>
</evidence>
<protein>
    <submittedName>
        <fullName evidence="7">Type VI secretion system tip protein VgrG</fullName>
    </submittedName>
</protein>
<comment type="similarity">
    <text evidence="2">Belongs to the VgrG protein family.</text>
</comment>
<dbReference type="Proteomes" id="UP000317901">
    <property type="component" value="Unassembled WGS sequence"/>
</dbReference>
<feature type="domain" description="Gp5/Type VI secretion system Vgr C-terminal trimerisation" evidence="6">
    <location>
        <begin position="471"/>
        <end position="577"/>
    </location>
</feature>
<evidence type="ECO:0000313" key="8">
    <source>
        <dbReference type="Proteomes" id="UP000317901"/>
    </source>
</evidence>
<dbReference type="RefSeq" id="WP_146425559.1">
    <property type="nucleotide sequence ID" value="NZ_VFIP01000009.1"/>
</dbReference>
<accession>A0A5C5Q0G7</accession>
<dbReference type="InterPro" id="IPR050708">
    <property type="entry name" value="T6SS_VgrG/RHS"/>
</dbReference>
<proteinExistence type="inferred from homology"/>
<dbReference type="InterPro" id="IPR017847">
    <property type="entry name" value="T6SS_RhsGE_Vgr_subset"/>
</dbReference>
<dbReference type="InterPro" id="IPR037026">
    <property type="entry name" value="Vgr_OB-fold_dom_sf"/>
</dbReference>
<dbReference type="PANTHER" id="PTHR32305">
    <property type="match status" value="1"/>
</dbReference>
<dbReference type="Pfam" id="PF22178">
    <property type="entry name" value="Gp5_trimer_C"/>
    <property type="match status" value="1"/>
</dbReference>